<evidence type="ECO:0000256" key="1">
    <source>
        <dbReference type="SAM" id="Phobius"/>
    </source>
</evidence>
<keyword evidence="1" id="KW-0472">Membrane</keyword>
<dbReference type="Proteomes" id="UP000004664">
    <property type="component" value="Unassembled WGS sequence"/>
</dbReference>
<evidence type="ECO:0000313" key="2">
    <source>
        <dbReference type="EMBL" id="EGW20817.1"/>
    </source>
</evidence>
<keyword evidence="1" id="KW-0812">Transmembrane</keyword>
<feature type="transmembrane region" description="Helical" evidence="1">
    <location>
        <begin position="79"/>
        <end position="99"/>
    </location>
</feature>
<keyword evidence="3" id="KW-1185">Reference proteome</keyword>
<feature type="transmembrane region" description="Helical" evidence="1">
    <location>
        <begin position="12"/>
        <end position="33"/>
    </location>
</feature>
<feature type="transmembrane region" description="Helical" evidence="1">
    <location>
        <begin position="54"/>
        <end position="73"/>
    </location>
</feature>
<dbReference type="STRING" id="697282.Mettu_3967"/>
<gene>
    <name evidence="2" type="ORF">Mettu_3967</name>
</gene>
<dbReference type="OrthoDB" id="345818at2"/>
<name>G3J0U5_METTV</name>
<proteinExistence type="predicted"/>
<protein>
    <submittedName>
        <fullName evidence="2">Uncharacterized protein</fullName>
    </submittedName>
</protein>
<accession>G3J0U5</accession>
<dbReference type="HOGENOM" id="CLU_1718392_0_0_6"/>
<dbReference type="eggNOG" id="ENOG5032UCF">
    <property type="taxonomic scope" value="Bacteria"/>
</dbReference>
<evidence type="ECO:0000313" key="3">
    <source>
        <dbReference type="Proteomes" id="UP000004664"/>
    </source>
</evidence>
<organism evidence="2 3">
    <name type="scientific">Methylobacter tundripaludum (strain ATCC BAA-1195 / DSM 17260 / SV96)</name>
    <dbReference type="NCBI Taxonomy" id="697282"/>
    <lineage>
        <taxon>Bacteria</taxon>
        <taxon>Pseudomonadati</taxon>
        <taxon>Pseudomonadota</taxon>
        <taxon>Gammaproteobacteria</taxon>
        <taxon>Methylococcales</taxon>
        <taxon>Methylococcaceae</taxon>
        <taxon>Methylobacter</taxon>
    </lineage>
</organism>
<feature type="transmembrane region" description="Helical" evidence="1">
    <location>
        <begin position="120"/>
        <end position="145"/>
    </location>
</feature>
<keyword evidence="1" id="KW-1133">Transmembrane helix</keyword>
<reference evidence="2 3" key="1">
    <citation type="submission" date="2011-06" db="EMBL/GenBank/DDBJ databases">
        <title>Genomic sequence of Methylobacter tundripaludum SV96.</title>
        <authorList>
            <consortium name="US DOE Joint Genome Institute"/>
            <person name="Lucas S."/>
            <person name="Han J."/>
            <person name="Lapidus A."/>
            <person name="Cheng J.-F."/>
            <person name="Goodwin L."/>
            <person name="Pitluck S."/>
            <person name="Held B."/>
            <person name="Detter J.C."/>
            <person name="Han C."/>
            <person name="Tapia R."/>
            <person name="Land M."/>
            <person name="Hauser L."/>
            <person name="Kyrpides N."/>
            <person name="Ivanova N."/>
            <person name="Ovchinnikova G."/>
            <person name="Pagani I."/>
            <person name="Klotz M.G."/>
            <person name="Dispirito A.A."/>
            <person name="Murrell J.C."/>
            <person name="Dunfield P."/>
            <person name="Kalyuzhnaya M.G."/>
            <person name="Svenning M."/>
            <person name="Trotsenko Y.A."/>
            <person name="Stein L.Y."/>
            <person name="Woyke T."/>
        </authorList>
    </citation>
    <scope>NUCLEOTIDE SEQUENCE [LARGE SCALE GENOMIC DNA]</scope>
    <source>
        <strain evidence="3">ATCC BAA-1195 / DSM 17260 / SV96</strain>
    </source>
</reference>
<dbReference type="EMBL" id="JH109153">
    <property type="protein sequence ID" value="EGW20817.1"/>
    <property type="molecule type" value="Genomic_DNA"/>
</dbReference>
<sequence length="146" mass="16073">MEELLNHAAPRIALIASGIFFMTGLLTGAWKYLCMRRHPSAETPHYVNTAHRAALMYAFAAQLLAVFAATSAFSDTVNTVAVIFPLLFFGIAIFHYINLGLTTQSNNSLRDSADRAKDYLMLNILAVAEIGGFSVLLLGFFLRIWG</sequence>
<dbReference type="AlphaFoldDB" id="G3J0U5"/>
<dbReference type="RefSeq" id="WP_006893214.1">
    <property type="nucleotide sequence ID" value="NZ_JH109153.1"/>
</dbReference>